<dbReference type="Proteomes" id="UP001302367">
    <property type="component" value="Chromosome 9"/>
</dbReference>
<accession>A0A2G5HEB4</accession>
<dbReference type="EMBL" id="CP134192">
    <property type="protein sequence ID" value="WPB08427.1"/>
    <property type="molecule type" value="Genomic_DNA"/>
</dbReference>
<gene>
    <name evidence="3" type="ORF">CB0940_11556</name>
    <name evidence="4" type="ORF">RHO25_013093</name>
</gene>
<name>A0A2G5HEB4_CERBT</name>
<dbReference type="AlphaFoldDB" id="A0A2G5HEB4"/>
<evidence type="ECO:0000313" key="6">
    <source>
        <dbReference type="Proteomes" id="UP001302367"/>
    </source>
</evidence>
<feature type="region of interest" description="Disordered" evidence="1">
    <location>
        <begin position="18"/>
        <end position="47"/>
    </location>
</feature>
<dbReference type="Proteomes" id="UP000230605">
    <property type="component" value="Chromosome 9"/>
</dbReference>
<protein>
    <submittedName>
        <fullName evidence="3">Uncharacterized protein</fullName>
    </submittedName>
</protein>
<keyword evidence="6" id="KW-1185">Reference proteome</keyword>
<proteinExistence type="predicted"/>
<evidence type="ECO:0000256" key="2">
    <source>
        <dbReference type="SAM" id="SignalP"/>
    </source>
</evidence>
<organism evidence="3 5">
    <name type="scientific">Cercospora beticola</name>
    <name type="common">Sugarbeet leaf spot fungus</name>
    <dbReference type="NCBI Taxonomy" id="122368"/>
    <lineage>
        <taxon>Eukaryota</taxon>
        <taxon>Fungi</taxon>
        <taxon>Dikarya</taxon>
        <taxon>Ascomycota</taxon>
        <taxon>Pezizomycotina</taxon>
        <taxon>Dothideomycetes</taxon>
        <taxon>Dothideomycetidae</taxon>
        <taxon>Mycosphaerellales</taxon>
        <taxon>Mycosphaerellaceae</taxon>
        <taxon>Cercospora</taxon>
    </lineage>
</organism>
<dbReference type="OrthoDB" id="3630761at2759"/>
<dbReference type="EMBL" id="LKMD01000107">
    <property type="protein sequence ID" value="PIA90896.1"/>
    <property type="molecule type" value="Genomic_DNA"/>
</dbReference>
<reference evidence="3 5" key="1">
    <citation type="submission" date="2015-10" db="EMBL/GenBank/DDBJ databases">
        <title>The cercosporin biosynthetic gene cluster was horizontally transferred to several fungal lineages and shown to be expanded in Cercospora beticola based on microsynteny with recipient genomes.</title>
        <authorList>
            <person name="De Jonge R."/>
            <person name="Ebert M.K."/>
            <person name="Suttle J.C."/>
            <person name="Jurick Ii W.M."/>
            <person name="Secor G.A."/>
            <person name="Thomma B.P."/>
            <person name="Van De Peer Y."/>
            <person name="Bolton M.D."/>
        </authorList>
    </citation>
    <scope>NUCLEOTIDE SEQUENCE [LARGE SCALE GENOMIC DNA]</scope>
    <source>
        <strain evidence="3 5">09-40</strain>
    </source>
</reference>
<keyword evidence="2" id="KW-0732">Signal</keyword>
<feature type="chain" id="PRO_5013761125" evidence="2">
    <location>
        <begin position="18"/>
        <end position="375"/>
    </location>
</feature>
<evidence type="ECO:0000313" key="5">
    <source>
        <dbReference type="Proteomes" id="UP000230605"/>
    </source>
</evidence>
<feature type="signal peptide" evidence="2">
    <location>
        <begin position="1"/>
        <end position="17"/>
    </location>
</feature>
<evidence type="ECO:0000313" key="4">
    <source>
        <dbReference type="EMBL" id="WPB08427.1"/>
    </source>
</evidence>
<reference evidence="4 6" key="2">
    <citation type="submission" date="2023-09" db="EMBL/GenBank/DDBJ databases">
        <title>Complete-Gapless Cercospora beticola genome.</title>
        <authorList>
            <person name="Wyatt N.A."/>
            <person name="Spanner R.E."/>
            <person name="Bolton M.D."/>
        </authorList>
    </citation>
    <scope>NUCLEOTIDE SEQUENCE [LARGE SCALE GENOMIC DNA]</scope>
    <source>
        <strain evidence="4">Cb09-40</strain>
    </source>
</reference>
<sequence length="375" mass="41648">MLWQVAISLFFLPVGQGAPTDSKRSNTGGSSQGGQQPNVAPVGNTDTHNPFALMDHYRLQGVSLLNVMGQEDARQLDLYRSPFKAEDFCDPDHGIWQSLNRDPDTLLGLQKAIPELEGLVGVKGFDSPESAVRWSDEELWIDEARVLNPSPDELEYRNLLSGPNKMIISLLRESSVIADADRDAQYETKLGRWSDVTFLSYGLLVTAGEGGEVNKDFLNEAPEGYIPVHKRLAPTWFLQHDIEVLDELTDVVQFCLGTYHTWTLASWPGVTFPIGSFCYLALLGTETGTELAMFFVRHRMAIGRAIFGSVTVFKDKSGKTNLLWWAAYDDAIVERLGLEMNVKNSKANDAARRLDTSDNAFPYPLAPVRAPGNHL</sequence>
<evidence type="ECO:0000256" key="1">
    <source>
        <dbReference type="SAM" id="MobiDB-lite"/>
    </source>
</evidence>
<evidence type="ECO:0000313" key="3">
    <source>
        <dbReference type="EMBL" id="PIA90896.1"/>
    </source>
</evidence>